<reference evidence="1 2" key="1">
    <citation type="submission" date="2019-11" db="EMBL/GenBank/DDBJ databases">
        <title>Whole genome sequence of Oryza granulata.</title>
        <authorList>
            <person name="Li W."/>
        </authorList>
    </citation>
    <scope>NUCLEOTIDE SEQUENCE [LARGE SCALE GENOMIC DNA]</scope>
    <source>
        <strain evidence="2">cv. Menghai</strain>
        <tissue evidence="1">Leaf</tissue>
    </source>
</reference>
<name>A0A6G1DF33_9ORYZ</name>
<comment type="caution">
    <text evidence="1">The sequence shown here is derived from an EMBL/GenBank/DDBJ whole genome shotgun (WGS) entry which is preliminary data.</text>
</comment>
<dbReference type="Proteomes" id="UP000479710">
    <property type="component" value="Unassembled WGS sequence"/>
</dbReference>
<dbReference type="AlphaFoldDB" id="A0A6G1DF33"/>
<keyword evidence="2" id="KW-1185">Reference proteome</keyword>
<dbReference type="EMBL" id="SPHZ02000006">
    <property type="protein sequence ID" value="KAF0910812.1"/>
    <property type="molecule type" value="Genomic_DNA"/>
</dbReference>
<gene>
    <name evidence="1" type="ORF">E2562_004779</name>
</gene>
<evidence type="ECO:0000313" key="1">
    <source>
        <dbReference type="EMBL" id="KAF0910812.1"/>
    </source>
</evidence>
<organism evidence="1 2">
    <name type="scientific">Oryza meyeriana var. granulata</name>
    <dbReference type="NCBI Taxonomy" id="110450"/>
    <lineage>
        <taxon>Eukaryota</taxon>
        <taxon>Viridiplantae</taxon>
        <taxon>Streptophyta</taxon>
        <taxon>Embryophyta</taxon>
        <taxon>Tracheophyta</taxon>
        <taxon>Spermatophyta</taxon>
        <taxon>Magnoliopsida</taxon>
        <taxon>Liliopsida</taxon>
        <taxon>Poales</taxon>
        <taxon>Poaceae</taxon>
        <taxon>BOP clade</taxon>
        <taxon>Oryzoideae</taxon>
        <taxon>Oryzeae</taxon>
        <taxon>Oryzinae</taxon>
        <taxon>Oryza</taxon>
        <taxon>Oryza meyeriana</taxon>
    </lineage>
</organism>
<evidence type="ECO:0000313" key="2">
    <source>
        <dbReference type="Proteomes" id="UP000479710"/>
    </source>
</evidence>
<sequence>MVMSASGRPRHSPATSLASPAIAGWDATVEAVAFISKSVHASSGFRHSTLTTRSAFILPQTISNLVVSTTFRRRSLPAPSG</sequence>
<protein>
    <submittedName>
        <fullName evidence="1">Uncharacterized protein</fullName>
    </submittedName>
</protein>
<accession>A0A6G1DF33</accession>
<proteinExistence type="predicted"/>